<dbReference type="PANTHER" id="PTHR12192">
    <property type="entry name" value="CATION TRANSPORT PROTEIN CHAC-RELATED"/>
    <property type="match status" value="1"/>
</dbReference>
<dbReference type="CDD" id="cd06661">
    <property type="entry name" value="GGCT_like"/>
    <property type="match status" value="1"/>
</dbReference>
<dbReference type="GO" id="GO:0006751">
    <property type="term" value="P:glutathione catabolic process"/>
    <property type="evidence" value="ECO:0007669"/>
    <property type="project" value="InterPro"/>
</dbReference>
<dbReference type="PANTHER" id="PTHR12192:SF26">
    <property type="entry name" value="GLUTATHIONE-SPECIFIC GAMMA-GLUTAMYLCYCLOTRANSFERASE 1"/>
    <property type="match status" value="1"/>
</dbReference>
<dbReference type="InterPro" id="IPR006840">
    <property type="entry name" value="ChaC"/>
</dbReference>
<sequence length="205" mass="23353">MFEKGRPFEHYSSTANQENEPELWIFGYGSLMWHPGFEYEQKTKGLLAGYARRFYQGNTTFRGTEKLPGRVVTLVQVDSTDQTPGVLFKVRGSQQIQCALEHLLEREIGNGYSFSWVDVHEMTRNRIDSQKCTIRALTCVADSTNPLYLGPSDADDMADQIAKAKGRAGPNTDYLFNLAFWAKKLFPDMIDDHLFELERLVSAIL</sequence>
<reference evidence="6" key="1">
    <citation type="submission" date="2022-11" db="UniProtKB">
        <authorList>
            <consortium name="WormBaseParasite"/>
        </authorList>
    </citation>
    <scope>IDENTIFICATION</scope>
</reference>
<protein>
    <recommendedName>
        <fullName evidence="2">glutathione-specific gamma-glutamylcyclotransferase</fullName>
        <ecNumber evidence="2">4.3.2.7</ecNumber>
    </recommendedName>
</protein>
<dbReference type="Pfam" id="PF04752">
    <property type="entry name" value="ChaC"/>
    <property type="match status" value="1"/>
</dbReference>
<dbReference type="GO" id="GO:0005737">
    <property type="term" value="C:cytoplasm"/>
    <property type="evidence" value="ECO:0007669"/>
    <property type="project" value="TreeGrafter"/>
</dbReference>
<evidence type="ECO:0000256" key="2">
    <source>
        <dbReference type="ARBA" id="ARBA00012344"/>
    </source>
</evidence>
<keyword evidence="3" id="KW-0456">Lyase</keyword>
<name>A0A915JTW3_ROMCU</name>
<dbReference type="Gene3D" id="3.10.490.10">
    <property type="entry name" value="Gamma-glutamyl cyclotransferase-like"/>
    <property type="match status" value="1"/>
</dbReference>
<dbReference type="WBParaSite" id="nRc.2.0.1.t29706-RA">
    <property type="protein sequence ID" value="nRc.2.0.1.t29706-RA"/>
    <property type="gene ID" value="nRc.2.0.1.g29706"/>
</dbReference>
<dbReference type="EC" id="4.3.2.7" evidence="2"/>
<organism evidence="5 6">
    <name type="scientific">Romanomermis culicivorax</name>
    <name type="common">Nematode worm</name>
    <dbReference type="NCBI Taxonomy" id="13658"/>
    <lineage>
        <taxon>Eukaryota</taxon>
        <taxon>Metazoa</taxon>
        <taxon>Ecdysozoa</taxon>
        <taxon>Nematoda</taxon>
        <taxon>Enoplea</taxon>
        <taxon>Dorylaimia</taxon>
        <taxon>Mermithida</taxon>
        <taxon>Mermithoidea</taxon>
        <taxon>Mermithidae</taxon>
        <taxon>Romanomermis</taxon>
    </lineage>
</organism>
<dbReference type="InterPro" id="IPR036568">
    <property type="entry name" value="GGCT-like_sf"/>
</dbReference>
<dbReference type="Proteomes" id="UP000887565">
    <property type="component" value="Unplaced"/>
</dbReference>
<comment type="similarity">
    <text evidence="1">Belongs to the gamma-glutamylcyclotransferase family. ChaC subfamily.</text>
</comment>
<proteinExistence type="inferred from homology"/>
<dbReference type="InterPro" id="IPR013024">
    <property type="entry name" value="GGCT-like"/>
</dbReference>
<comment type="catalytic activity">
    <reaction evidence="4">
        <text>glutathione = L-cysteinylglycine + 5-oxo-L-proline</text>
        <dbReference type="Rhea" id="RHEA:47724"/>
        <dbReference type="ChEBI" id="CHEBI:57925"/>
        <dbReference type="ChEBI" id="CHEBI:58402"/>
        <dbReference type="ChEBI" id="CHEBI:61694"/>
        <dbReference type="EC" id="4.3.2.7"/>
    </reaction>
</comment>
<evidence type="ECO:0000256" key="3">
    <source>
        <dbReference type="ARBA" id="ARBA00023239"/>
    </source>
</evidence>
<dbReference type="GO" id="GO:0061928">
    <property type="term" value="F:glutathione specific gamma-glutamylcyclotransferase activity"/>
    <property type="evidence" value="ECO:0007669"/>
    <property type="project" value="UniProtKB-EC"/>
</dbReference>
<evidence type="ECO:0000256" key="4">
    <source>
        <dbReference type="ARBA" id="ARBA00048073"/>
    </source>
</evidence>
<accession>A0A915JTW3</accession>
<evidence type="ECO:0000313" key="6">
    <source>
        <dbReference type="WBParaSite" id="nRc.2.0.1.t29706-RA"/>
    </source>
</evidence>
<evidence type="ECO:0000313" key="5">
    <source>
        <dbReference type="Proteomes" id="UP000887565"/>
    </source>
</evidence>
<keyword evidence="5" id="KW-1185">Reference proteome</keyword>
<dbReference type="OMA" id="WIFGYGE"/>
<dbReference type="AlphaFoldDB" id="A0A915JTW3"/>
<dbReference type="SUPFAM" id="SSF110857">
    <property type="entry name" value="Gamma-glutamyl cyclotransferase-like"/>
    <property type="match status" value="1"/>
</dbReference>
<evidence type="ECO:0000256" key="1">
    <source>
        <dbReference type="ARBA" id="ARBA00009662"/>
    </source>
</evidence>